<proteinExistence type="predicted"/>
<reference evidence="3" key="1">
    <citation type="submission" date="2022-11" db="EMBL/GenBank/DDBJ databases">
        <title>Complete genome sequence of Methanogenium organophilum DSM 3596.</title>
        <authorList>
            <person name="Chen S.-C."/>
            <person name="Lai S.-J."/>
            <person name="You Y.-T."/>
        </authorList>
    </citation>
    <scope>NUCLEOTIDE SEQUENCE</scope>
    <source>
        <strain evidence="3">DSM 3596</strain>
    </source>
</reference>
<feature type="domain" description="FAD-binding FR-type" evidence="2">
    <location>
        <begin position="1"/>
        <end position="93"/>
    </location>
</feature>
<keyword evidence="1" id="KW-0479">Metal-binding</keyword>
<dbReference type="InterPro" id="IPR017938">
    <property type="entry name" value="Riboflavin_synthase-like_b-brl"/>
</dbReference>
<dbReference type="PIRSF" id="PIRSF006816">
    <property type="entry name" value="Cyc3_hyd_g"/>
    <property type="match status" value="1"/>
</dbReference>
<protein>
    <submittedName>
        <fullName evidence="3">Sulfide/dihydroorotate dehydrogenase-like FAD/NAD-binding protein</fullName>
    </submittedName>
</protein>
<keyword evidence="4" id="KW-1185">Reference proteome</keyword>
<dbReference type="InterPro" id="IPR017927">
    <property type="entry name" value="FAD-bd_FR_type"/>
</dbReference>
<feature type="binding site" evidence="1">
    <location>
        <position position="219"/>
    </location>
    <ligand>
        <name>[2Fe-2S] cluster</name>
        <dbReference type="ChEBI" id="CHEBI:190135"/>
    </ligand>
</feature>
<dbReference type="SUPFAM" id="SSF63380">
    <property type="entry name" value="Riboflavin synthase domain-like"/>
    <property type="match status" value="1"/>
</dbReference>
<dbReference type="GO" id="GO:0016491">
    <property type="term" value="F:oxidoreductase activity"/>
    <property type="evidence" value="ECO:0007669"/>
    <property type="project" value="InterPro"/>
</dbReference>
<dbReference type="GO" id="GO:0006221">
    <property type="term" value="P:pyrimidine nucleotide biosynthetic process"/>
    <property type="evidence" value="ECO:0007669"/>
    <property type="project" value="InterPro"/>
</dbReference>
<accession>A0A9X9S3S2</accession>
<dbReference type="PANTHER" id="PTHR43513">
    <property type="entry name" value="DIHYDROOROTATE DEHYDROGENASE B (NAD(+)), ELECTRON TRANSFER SUBUNIT"/>
    <property type="match status" value="1"/>
</dbReference>
<dbReference type="InterPro" id="IPR050353">
    <property type="entry name" value="PyrK_electron_transfer"/>
</dbReference>
<evidence type="ECO:0000313" key="4">
    <source>
        <dbReference type="Proteomes" id="UP001163096"/>
    </source>
</evidence>
<dbReference type="EMBL" id="CP113361">
    <property type="protein sequence ID" value="WAI01011.1"/>
    <property type="molecule type" value="Genomic_DNA"/>
</dbReference>
<organism evidence="3 4">
    <name type="scientific">Methanogenium organophilum</name>
    <dbReference type="NCBI Taxonomy" id="2199"/>
    <lineage>
        <taxon>Archaea</taxon>
        <taxon>Methanobacteriati</taxon>
        <taxon>Methanobacteriota</taxon>
        <taxon>Stenosarchaea group</taxon>
        <taxon>Methanomicrobia</taxon>
        <taxon>Methanomicrobiales</taxon>
        <taxon>Methanomicrobiaceae</taxon>
        <taxon>Methanogenium</taxon>
    </lineage>
</organism>
<dbReference type="InterPro" id="IPR019480">
    <property type="entry name" value="Dihydroorotate_DH_Fe-S-bd"/>
</dbReference>
<dbReference type="GO" id="GO:0050660">
    <property type="term" value="F:flavin adenine dinucleotide binding"/>
    <property type="evidence" value="ECO:0007669"/>
    <property type="project" value="InterPro"/>
</dbReference>
<keyword evidence="1" id="KW-0001">2Fe-2S</keyword>
<name>A0A9X9S3S2_METOG</name>
<feature type="binding site" evidence="1">
    <location>
        <position position="234"/>
    </location>
    <ligand>
        <name>[2Fe-2S] cluster</name>
        <dbReference type="ChEBI" id="CHEBI:190135"/>
    </ligand>
</feature>
<dbReference type="CDD" id="cd06219">
    <property type="entry name" value="DHOD_e_trans_like1"/>
    <property type="match status" value="1"/>
</dbReference>
<keyword evidence="1" id="KW-0411">Iron-sulfur</keyword>
<dbReference type="NCBIfam" id="NF004862">
    <property type="entry name" value="PRK06222.1"/>
    <property type="match status" value="1"/>
</dbReference>
<dbReference type="GO" id="GO:0051537">
    <property type="term" value="F:2 iron, 2 sulfur cluster binding"/>
    <property type="evidence" value="ECO:0007669"/>
    <property type="project" value="UniProtKB-KW"/>
</dbReference>
<dbReference type="Gene3D" id="2.40.30.10">
    <property type="entry name" value="Translation factors"/>
    <property type="match status" value="1"/>
</dbReference>
<dbReference type="KEGG" id="mou:OU421_11405"/>
<evidence type="ECO:0000256" key="1">
    <source>
        <dbReference type="PIRSR" id="PIRSR006816-2"/>
    </source>
</evidence>
<dbReference type="InterPro" id="IPR012165">
    <property type="entry name" value="Cyt_c3_hydrogenase_gsu"/>
</dbReference>
<dbReference type="RefSeq" id="WP_268186219.1">
    <property type="nucleotide sequence ID" value="NZ_CP113361.1"/>
</dbReference>
<evidence type="ECO:0000259" key="2">
    <source>
        <dbReference type="PROSITE" id="PS51384"/>
    </source>
</evidence>
<dbReference type="AlphaFoldDB" id="A0A9X9S3S2"/>
<dbReference type="InterPro" id="IPR039261">
    <property type="entry name" value="FNR_nucleotide-bd"/>
</dbReference>
<keyword evidence="1" id="KW-0408">Iron</keyword>
<evidence type="ECO:0000313" key="3">
    <source>
        <dbReference type="EMBL" id="WAI01011.1"/>
    </source>
</evidence>
<feature type="binding site" evidence="1">
    <location>
        <position position="222"/>
    </location>
    <ligand>
        <name>[2Fe-2S] cluster</name>
        <dbReference type="ChEBI" id="CHEBI:190135"/>
    </ligand>
</feature>
<dbReference type="Pfam" id="PF10418">
    <property type="entry name" value="DHODB_Fe-S_bind"/>
    <property type="match status" value="1"/>
</dbReference>
<dbReference type="Gene3D" id="3.40.50.80">
    <property type="entry name" value="Nucleotide-binding domain of ferredoxin-NADP reductase (FNR) module"/>
    <property type="match status" value="1"/>
</dbReference>
<sequence>MYKIVKRDQIADNIFEYWINAPHVTKNGCAGQFVVIRIDEHGERIPLTISGIRGDDVRIVFMAVGKTTQQLAALQEGESIQDIAGPLGTPSEVKKWGRCAVIGGGVGIACLPILARELREAGNEVTGIIGARNEGLLLLEDELRNACDELVICTDDGSKGHHGFPADILKEKVAAKELDAVWIIGPAIMMKITSMATLNTGIKTFVSLNPIMVDGTGMCGSCRVTIGGETKFACVDGPEFDAHQVDWDELMNRQRTYTGQEKESLEHYHEHKCRCGDH</sequence>
<dbReference type="Proteomes" id="UP001163096">
    <property type="component" value="Chromosome"/>
</dbReference>
<gene>
    <name evidence="3" type="ORF">OU421_11405</name>
</gene>
<dbReference type="PROSITE" id="PS51384">
    <property type="entry name" value="FAD_FR"/>
    <property type="match status" value="1"/>
</dbReference>
<dbReference type="GO" id="GO:0046872">
    <property type="term" value="F:metal ion binding"/>
    <property type="evidence" value="ECO:0007669"/>
    <property type="project" value="UniProtKB-KW"/>
</dbReference>
<dbReference type="PANTHER" id="PTHR43513:SF3">
    <property type="entry name" value="DIHYDROOROTATE DEHYDROGENASE B (NAD(+)), ELECTRON TRANSFER SUBUNIT-RELATED"/>
    <property type="match status" value="1"/>
</dbReference>
<dbReference type="GeneID" id="76835717"/>
<dbReference type="SUPFAM" id="SSF52343">
    <property type="entry name" value="Ferredoxin reductase-like, C-terminal NADP-linked domain"/>
    <property type="match status" value="1"/>
</dbReference>
<comment type="cofactor">
    <cofactor evidence="1">
        <name>[2Fe-2S] cluster</name>
        <dbReference type="ChEBI" id="CHEBI:190135"/>
    </cofactor>
    <text evidence="1">Binds 1 [2Fe-2S] cluster per subunit.</text>
</comment>